<feature type="transmembrane region" description="Helical" evidence="1">
    <location>
        <begin position="106"/>
        <end position="121"/>
    </location>
</feature>
<keyword evidence="3" id="KW-1185">Reference proteome</keyword>
<feature type="transmembrane region" description="Helical" evidence="1">
    <location>
        <begin position="79"/>
        <end position="100"/>
    </location>
</feature>
<evidence type="ECO:0000313" key="3">
    <source>
        <dbReference type="Proteomes" id="UP000190460"/>
    </source>
</evidence>
<dbReference type="STRING" id="92487.SAMN02745130_02546"/>
<reference evidence="3" key="1">
    <citation type="submission" date="2017-02" db="EMBL/GenBank/DDBJ databases">
        <authorList>
            <person name="Varghese N."/>
            <person name="Submissions S."/>
        </authorList>
    </citation>
    <scope>NUCLEOTIDE SEQUENCE [LARGE SCALE GENOMIC DNA]</scope>
    <source>
        <strain evidence="3">ATCC 49788</strain>
    </source>
</reference>
<sequence>MAINQNLKSSTQLKSRVNTSSPDLVIESTRSNADEINSSLDLAEAWGVIRWVLVAWAIGIWLLLVVLPGMDKIINATTAMLHLPTIFIGLGLIGAILAAYNMRSDKHLLWFLAVLLLLAGWM</sequence>
<keyword evidence="1" id="KW-1133">Transmembrane helix</keyword>
<evidence type="ECO:0000256" key="1">
    <source>
        <dbReference type="SAM" id="Phobius"/>
    </source>
</evidence>
<gene>
    <name evidence="2" type="ORF">SAMN02745130_02546</name>
</gene>
<dbReference type="EMBL" id="FUYB01000013">
    <property type="protein sequence ID" value="SKA84876.1"/>
    <property type="molecule type" value="Genomic_DNA"/>
</dbReference>
<accession>A0A1T4X5Q0</accession>
<dbReference type="OrthoDB" id="10008387at2"/>
<dbReference type="RefSeq" id="WP_078923006.1">
    <property type="nucleotide sequence ID" value="NZ_FUYB01000013.1"/>
</dbReference>
<name>A0A1T4X5Q0_9GAMM</name>
<dbReference type="Proteomes" id="UP000190460">
    <property type="component" value="Unassembled WGS sequence"/>
</dbReference>
<feature type="transmembrane region" description="Helical" evidence="1">
    <location>
        <begin position="48"/>
        <end position="67"/>
    </location>
</feature>
<keyword evidence="1" id="KW-0472">Membrane</keyword>
<evidence type="ECO:0000313" key="2">
    <source>
        <dbReference type="EMBL" id="SKA84876.1"/>
    </source>
</evidence>
<protein>
    <submittedName>
        <fullName evidence="2">Uncharacterized protein</fullName>
    </submittedName>
</protein>
<organism evidence="2 3">
    <name type="scientific">Thiothrix eikelboomii</name>
    <dbReference type="NCBI Taxonomy" id="92487"/>
    <lineage>
        <taxon>Bacteria</taxon>
        <taxon>Pseudomonadati</taxon>
        <taxon>Pseudomonadota</taxon>
        <taxon>Gammaproteobacteria</taxon>
        <taxon>Thiotrichales</taxon>
        <taxon>Thiotrichaceae</taxon>
        <taxon>Thiothrix</taxon>
    </lineage>
</organism>
<keyword evidence="1" id="KW-0812">Transmembrane</keyword>
<proteinExistence type="predicted"/>
<dbReference type="AlphaFoldDB" id="A0A1T4X5Q0"/>